<keyword evidence="1" id="KW-0732">Signal</keyword>
<reference evidence="3" key="1">
    <citation type="submission" date="2016-01" db="EMBL/GenBank/DDBJ databases">
        <title>Complete genome sequence of Microbulbifer sp. CCB-MM1, a halophile isolated from Matang Mangrove Forest, Perak.</title>
        <authorList>
            <person name="Moh T.H."/>
            <person name="Dinesh B."/>
            <person name="Lau N.-S."/>
            <person name="Go F."/>
            <person name="Alexander Chong S.-C."/>
        </authorList>
    </citation>
    <scope>NUCLEOTIDE SEQUENCE [LARGE SCALE GENOMIC DNA]</scope>
    <source>
        <strain evidence="3">CCB-MM1</strain>
    </source>
</reference>
<dbReference type="KEGG" id="micc:AUP74_02999"/>
<dbReference type="STRING" id="1769779.AUP74_02999"/>
<dbReference type="EMBL" id="CP014143">
    <property type="protein sequence ID" value="AOS98366.1"/>
    <property type="molecule type" value="Genomic_DNA"/>
</dbReference>
<dbReference type="PATRIC" id="fig|1769779.3.peg.2970"/>
<dbReference type="PANTHER" id="PTHR40590:SF1">
    <property type="entry name" value="CYTOPLASMIC PROTEIN"/>
    <property type="match status" value="1"/>
</dbReference>
<evidence type="ECO:0000313" key="3">
    <source>
        <dbReference type="Proteomes" id="UP000095672"/>
    </source>
</evidence>
<feature type="chain" id="PRO_5008895652" evidence="1">
    <location>
        <begin position="34"/>
        <end position="306"/>
    </location>
</feature>
<protein>
    <submittedName>
        <fullName evidence="2">TraB family protein</fullName>
    </submittedName>
</protein>
<organism evidence="2 3">
    <name type="scientific">Microbulbifer aggregans</name>
    <dbReference type="NCBI Taxonomy" id="1769779"/>
    <lineage>
        <taxon>Bacteria</taxon>
        <taxon>Pseudomonadati</taxon>
        <taxon>Pseudomonadota</taxon>
        <taxon>Gammaproteobacteria</taxon>
        <taxon>Cellvibrionales</taxon>
        <taxon>Microbulbiferaceae</taxon>
        <taxon>Microbulbifer</taxon>
    </lineage>
</organism>
<gene>
    <name evidence="2" type="ORF">AUP74_02999</name>
</gene>
<dbReference type="CDD" id="cd14789">
    <property type="entry name" value="Tiki"/>
    <property type="match status" value="1"/>
</dbReference>
<dbReference type="PANTHER" id="PTHR40590">
    <property type="entry name" value="CYTOPLASMIC PROTEIN-RELATED"/>
    <property type="match status" value="1"/>
</dbReference>
<dbReference type="OrthoDB" id="357294at2"/>
<keyword evidence="3" id="KW-1185">Reference proteome</keyword>
<proteinExistence type="predicted"/>
<feature type="signal peptide" evidence="1">
    <location>
        <begin position="1"/>
        <end position="33"/>
    </location>
</feature>
<dbReference type="InterPro" id="IPR047111">
    <property type="entry name" value="YbaP-like"/>
</dbReference>
<dbReference type="InterPro" id="IPR002816">
    <property type="entry name" value="TraB/PrgY/GumN_fam"/>
</dbReference>
<name>A0A1C9WB38_9GAMM</name>
<sequence precursor="true">MPPHIADRGMHARSLLTAFGLLLLLLFSNASRAAGDQGLFWVAEKGDQQVYLLGSIHLATPDFYPLHSRILEAFESSDALAVEADILQAERDPALQQQIMRESLYTGGRSLREDLSPETYRRLQQWLSSRQLPEAMFMRQRPAIAMITLSMMEMQARGLDPKFGIDRHFLQRAHRQGNKKVLELEGVLEQLALLNNLENPDLLLRQTLEQLQDIDKLVPEMISAWKSGDPEAMHRLVIADELRENPEFASLYEVMFFKRNRNMAAGISAASENHDTLFVIVGAGHLVGEKSILKELEKRQFRVSAL</sequence>
<dbReference type="AlphaFoldDB" id="A0A1C9WB38"/>
<accession>A0A1C9WB38</accession>
<evidence type="ECO:0000256" key="1">
    <source>
        <dbReference type="SAM" id="SignalP"/>
    </source>
</evidence>
<dbReference type="Pfam" id="PF01963">
    <property type="entry name" value="TraB_PrgY_gumN"/>
    <property type="match status" value="1"/>
</dbReference>
<dbReference type="Proteomes" id="UP000095672">
    <property type="component" value="Chromosome"/>
</dbReference>
<dbReference type="RefSeq" id="WP_145924417.1">
    <property type="nucleotide sequence ID" value="NZ_CP014143.1"/>
</dbReference>
<evidence type="ECO:0000313" key="2">
    <source>
        <dbReference type="EMBL" id="AOS98366.1"/>
    </source>
</evidence>